<organism evidence="1">
    <name type="scientific">uncultured Thermomicrobiales bacterium</name>
    <dbReference type="NCBI Taxonomy" id="1645740"/>
    <lineage>
        <taxon>Bacteria</taxon>
        <taxon>Pseudomonadati</taxon>
        <taxon>Thermomicrobiota</taxon>
        <taxon>Thermomicrobia</taxon>
        <taxon>Thermomicrobiales</taxon>
        <taxon>environmental samples</taxon>
    </lineage>
</organism>
<proteinExistence type="predicted"/>
<dbReference type="InterPro" id="IPR006311">
    <property type="entry name" value="TAT_signal"/>
</dbReference>
<accession>A0A6J4V706</accession>
<dbReference type="PROSITE" id="PS51318">
    <property type="entry name" value="TAT"/>
    <property type="match status" value="1"/>
</dbReference>
<name>A0A6J4V706_9BACT</name>
<protein>
    <submittedName>
        <fullName evidence="1">Uncharacterized protein</fullName>
    </submittedName>
</protein>
<dbReference type="AlphaFoldDB" id="A0A6J4V706"/>
<dbReference type="EMBL" id="CADCWL010000133">
    <property type="protein sequence ID" value="CAA9570042.1"/>
    <property type="molecule type" value="Genomic_DNA"/>
</dbReference>
<reference evidence="1" key="1">
    <citation type="submission" date="2020-02" db="EMBL/GenBank/DDBJ databases">
        <authorList>
            <person name="Meier V. D."/>
        </authorList>
    </citation>
    <scope>NUCLEOTIDE SEQUENCE</scope>
    <source>
        <strain evidence="1">AVDCRST_MAG19</strain>
    </source>
</reference>
<sequence>MDPQRFDAMAKAMANGATRRRALRLAGGGLAGALLAAAGLGKRARAQGRPVFTYCQRGLFNEEGEKYPYITGPGTDDFEIAKPCGPAHDCNQGKTCVALVNPVGQLLCRCVDVGLID</sequence>
<evidence type="ECO:0000313" key="1">
    <source>
        <dbReference type="EMBL" id="CAA9570042.1"/>
    </source>
</evidence>
<gene>
    <name evidence="1" type="ORF">AVDCRST_MAG19-2682</name>
</gene>